<dbReference type="Proteomes" id="UP000241769">
    <property type="component" value="Unassembled WGS sequence"/>
</dbReference>
<feature type="signal peptide" evidence="1">
    <location>
        <begin position="1"/>
        <end position="18"/>
    </location>
</feature>
<dbReference type="AlphaFoldDB" id="A0A2P6NLZ6"/>
<reference evidence="2 3" key="1">
    <citation type="journal article" date="2018" name="Genome Biol. Evol.">
        <title>Multiple Roots of Fruiting Body Formation in Amoebozoa.</title>
        <authorList>
            <person name="Hillmann F."/>
            <person name="Forbes G."/>
            <person name="Novohradska S."/>
            <person name="Ferling I."/>
            <person name="Riege K."/>
            <person name="Groth M."/>
            <person name="Westermann M."/>
            <person name="Marz M."/>
            <person name="Spaller T."/>
            <person name="Winckler T."/>
            <person name="Schaap P."/>
            <person name="Glockner G."/>
        </authorList>
    </citation>
    <scope>NUCLEOTIDE SEQUENCE [LARGE SCALE GENOMIC DNA]</scope>
    <source>
        <strain evidence="2 3">Jena</strain>
    </source>
</reference>
<comment type="caution">
    <text evidence="2">The sequence shown here is derived from an EMBL/GenBank/DDBJ whole genome shotgun (WGS) entry which is preliminary data.</text>
</comment>
<evidence type="ECO:0000313" key="2">
    <source>
        <dbReference type="EMBL" id="PRP84963.1"/>
    </source>
</evidence>
<keyword evidence="1" id="KW-0732">Signal</keyword>
<sequence length="310" mass="32443">MWTLRIALVCSVAILAFAAVVQEKGPAADLSGMVDANQTVIAMLERFMKRGGKRDWEFCSSSSECNNGCCSSQYSGDGKTKCTPGGSNCVSGGGGGGGHGSKSDWSMCSSDSECQNGCCSKQYSNDGQFKCTPGASQCGGGGGGNNNGGGNNGGGSNGYTVPRNAWPTTFHMKGTPFAPYTGGEADKTWCGEHFDVRAGIVSLPLATWSKAYGSNSPVTYFSNPGLWQQMVNDICGLEVIVTGPGGTYKAVIGDTNMWWTNLDHNLHLAGKVSGMSYVPSSMSQVPGFSITGTFTGKKFSIKGGNYPYYY</sequence>
<dbReference type="EMBL" id="MDYQ01000053">
    <property type="protein sequence ID" value="PRP84963.1"/>
    <property type="molecule type" value="Genomic_DNA"/>
</dbReference>
<feature type="chain" id="PRO_5015165613" evidence="1">
    <location>
        <begin position="19"/>
        <end position="310"/>
    </location>
</feature>
<name>A0A2P6NLZ6_9EUKA</name>
<proteinExistence type="predicted"/>
<keyword evidence="3" id="KW-1185">Reference proteome</keyword>
<gene>
    <name evidence="2" type="ORF">PROFUN_07348</name>
</gene>
<accession>A0A2P6NLZ6</accession>
<protein>
    <submittedName>
        <fullName evidence="2">Uncharacterized protein</fullName>
    </submittedName>
</protein>
<dbReference type="InParanoid" id="A0A2P6NLZ6"/>
<evidence type="ECO:0000256" key="1">
    <source>
        <dbReference type="SAM" id="SignalP"/>
    </source>
</evidence>
<dbReference type="OrthoDB" id="2553214at2759"/>
<evidence type="ECO:0000313" key="3">
    <source>
        <dbReference type="Proteomes" id="UP000241769"/>
    </source>
</evidence>
<organism evidence="2 3">
    <name type="scientific">Planoprotostelium fungivorum</name>
    <dbReference type="NCBI Taxonomy" id="1890364"/>
    <lineage>
        <taxon>Eukaryota</taxon>
        <taxon>Amoebozoa</taxon>
        <taxon>Evosea</taxon>
        <taxon>Variosea</taxon>
        <taxon>Cavosteliida</taxon>
        <taxon>Cavosteliaceae</taxon>
        <taxon>Planoprotostelium</taxon>
    </lineage>
</organism>